<evidence type="ECO:0000256" key="1">
    <source>
        <dbReference type="SAM" id="MobiDB-lite"/>
    </source>
</evidence>
<feature type="region of interest" description="Disordered" evidence="1">
    <location>
        <begin position="53"/>
        <end position="75"/>
    </location>
</feature>
<protein>
    <submittedName>
        <fullName evidence="2">Uncharacterized protein</fullName>
    </submittedName>
</protein>
<dbReference type="EMBL" id="JBHLXH010000001">
    <property type="protein sequence ID" value="MFC0222165.1"/>
    <property type="molecule type" value="Genomic_DNA"/>
</dbReference>
<dbReference type="RefSeq" id="WP_378517824.1">
    <property type="nucleotide sequence ID" value="NZ_CBCSDI010000010.1"/>
</dbReference>
<dbReference type="Proteomes" id="UP001589698">
    <property type="component" value="Unassembled WGS sequence"/>
</dbReference>
<organism evidence="2 3">
    <name type="scientific">Nocardioides zeicaulis</name>
    <dbReference type="NCBI Taxonomy" id="1776857"/>
    <lineage>
        <taxon>Bacteria</taxon>
        <taxon>Bacillati</taxon>
        <taxon>Actinomycetota</taxon>
        <taxon>Actinomycetes</taxon>
        <taxon>Propionibacteriales</taxon>
        <taxon>Nocardioidaceae</taxon>
        <taxon>Nocardioides</taxon>
    </lineage>
</organism>
<comment type="caution">
    <text evidence="2">The sequence shown here is derived from an EMBL/GenBank/DDBJ whole genome shotgun (WGS) entry which is preliminary data.</text>
</comment>
<proteinExistence type="predicted"/>
<gene>
    <name evidence="2" type="ORF">ACFFJG_06700</name>
</gene>
<reference evidence="2 3" key="1">
    <citation type="submission" date="2024-09" db="EMBL/GenBank/DDBJ databases">
        <authorList>
            <person name="Sun Q."/>
            <person name="Mori K."/>
        </authorList>
    </citation>
    <scope>NUCLEOTIDE SEQUENCE [LARGE SCALE GENOMIC DNA]</scope>
    <source>
        <strain evidence="2 3">CCM 8654</strain>
    </source>
</reference>
<keyword evidence="3" id="KW-1185">Reference proteome</keyword>
<evidence type="ECO:0000313" key="3">
    <source>
        <dbReference type="Proteomes" id="UP001589698"/>
    </source>
</evidence>
<evidence type="ECO:0000313" key="2">
    <source>
        <dbReference type="EMBL" id="MFC0222165.1"/>
    </source>
</evidence>
<name>A0ABV6DZL0_9ACTN</name>
<sequence>MGSTLLHICLETAGAPDPLGDHEVGDRWICECGLNYVFHEGFNRGGGLTNDWFQAPPLPKPRRTGRALLFGPRKG</sequence>
<accession>A0ABV6DZL0</accession>